<name>A0A2N1PRT4_9BACT</name>
<dbReference type="CDD" id="cd22533">
    <property type="entry name" value="KH-II_YlqC-like"/>
    <property type="match status" value="1"/>
</dbReference>
<comment type="function">
    <text evidence="3">A probable RNA chaperone. Forms a complex with KhpB which binds to cellular RNA and controls its expression. Plays a role in peptidoglycan (PG) homeostasis and cell length regulation.</text>
</comment>
<dbReference type="GO" id="GO:0071555">
    <property type="term" value="P:cell wall organization"/>
    <property type="evidence" value="ECO:0007669"/>
    <property type="project" value="UniProtKB-KW"/>
</dbReference>
<dbReference type="Pfam" id="PF13083">
    <property type="entry name" value="KH_KhpA-B"/>
    <property type="match status" value="1"/>
</dbReference>
<dbReference type="Gene3D" id="3.30.300.20">
    <property type="match status" value="1"/>
</dbReference>
<evidence type="ECO:0000256" key="1">
    <source>
        <dbReference type="ARBA" id="ARBA00022490"/>
    </source>
</evidence>
<dbReference type="InterPro" id="IPR020627">
    <property type="entry name" value="KhpA"/>
</dbReference>
<protein>
    <recommendedName>
        <fullName evidence="3">RNA-binding protein KhpA</fullName>
    </recommendedName>
    <alternativeName>
        <fullName evidence="3">KH-domain protein A</fullName>
    </alternativeName>
</protein>
<organism evidence="4 5">
    <name type="scientific">Candidatus Wallbacteria bacterium HGW-Wallbacteria-1</name>
    <dbReference type="NCBI Taxonomy" id="2013854"/>
    <lineage>
        <taxon>Bacteria</taxon>
        <taxon>Candidatus Walliibacteriota</taxon>
    </lineage>
</organism>
<dbReference type="GO" id="GO:0005737">
    <property type="term" value="C:cytoplasm"/>
    <property type="evidence" value="ECO:0007669"/>
    <property type="project" value="UniProtKB-SubCell"/>
</dbReference>
<accession>A0A2N1PRT4</accession>
<dbReference type="InterPro" id="IPR009019">
    <property type="entry name" value="KH_sf_prok-type"/>
</dbReference>
<comment type="subcellular location">
    <subcellularLocation>
        <location evidence="3">Cytoplasm</location>
    </subcellularLocation>
</comment>
<dbReference type="SUPFAM" id="SSF54814">
    <property type="entry name" value="Prokaryotic type KH domain (KH-domain type II)"/>
    <property type="match status" value="1"/>
</dbReference>
<gene>
    <name evidence="3" type="primary">khpA</name>
    <name evidence="4" type="ORF">CVV64_04610</name>
</gene>
<comment type="subunit">
    <text evidence="3">Forms a complex with KhpB.</text>
</comment>
<dbReference type="GO" id="GO:0009252">
    <property type="term" value="P:peptidoglycan biosynthetic process"/>
    <property type="evidence" value="ECO:0007669"/>
    <property type="project" value="UniProtKB-UniRule"/>
</dbReference>
<keyword evidence="2 3" id="KW-0694">RNA-binding</keyword>
<keyword evidence="3" id="KW-0133">Cell shape</keyword>
<keyword evidence="3" id="KW-0143">Chaperone</keyword>
<dbReference type="NCBIfam" id="NF002201">
    <property type="entry name" value="PRK01064.1"/>
    <property type="match status" value="1"/>
</dbReference>
<evidence type="ECO:0000256" key="3">
    <source>
        <dbReference type="HAMAP-Rule" id="MF_00088"/>
    </source>
</evidence>
<proteinExistence type="inferred from homology"/>
<comment type="similarity">
    <text evidence="3">Belongs to the KhpA RNA-binding protein family.</text>
</comment>
<dbReference type="PANTHER" id="PTHR34654:SF1">
    <property type="entry name" value="RNA-BINDING PROTEIN KHPA"/>
    <property type="match status" value="1"/>
</dbReference>
<dbReference type="GO" id="GO:0008360">
    <property type="term" value="P:regulation of cell shape"/>
    <property type="evidence" value="ECO:0007669"/>
    <property type="project" value="UniProtKB-KW"/>
</dbReference>
<evidence type="ECO:0000313" key="5">
    <source>
        <dbReference type="Proteomes" id="UP000233256"/>
    </source>
</evidence>
<keyword evidence="1 3" id="KW-0963">Cytoplasm</keyword>
<dbReference type="PROSITE" id="PS50084">
    <property type="entry name" value="KH_TYPE_1"/>
    <property type="match status" value="1"/>
</dbReference>
<dbReference type="AlphaFoldDB" id="A0A2N1PRT4"/>
<dbReference type="Proteomes" id="UP000233256">
    <property type="component" value="Unassembled WGS sequence"/>
</dbReference>
<keyword evidence="3" id="KW-0961">Cell wall biogenesis/degradation</keyword>
<dbReference type="EMBL" id="PGXC01000003">
    <property type="protein sequence ID" value="PKK91054.1"/>
    <property type="molecule type" value="Genomic_DNA"/>
</dbReference>
<evidence type="ECO:0000256" key="2">
    <source>
        <dbReference type="ARBA" id="ARBA00022884"/>
    </source>
</evidence>
<dbReference type="InterPro" id="IPR015946">
    <property type="entry name" value="KH_dom-like_a/b"/>
</dbReference>
<comment type="caution">
    <text evidence="4">The sequence shown here is derived from an EMBL/GenBank/DDBJ whole genome shotgun (WGS) entry which is preliminary data.</text>
</comment>
<evidence type="ECO:0000313" key="4">
    <source>
        <dbReference type="EMBL" id="PKK91054.1"/>
    </source>
</evidence>
<dbReference type="PANTHER" id="PTHR34654">
    <property type="entry name" value="UPF0109 PROTEIN SCO5592"/>
    <property type="match status" value="1"/>
</dbReference>
<dbReference type="HAMAP" id="MF_00088">
    <property type="entry name" value="KhpA"/>
    <property type="match status" value="1"/>
</dbReference>
<sequence length="76" mass="8484">MKVLVELIIKSLVDNPDEIEISEVEGEKTIIYELKVNDADVGKIIGKHGKTINAIRTLLRAVVTKEGKKVMLEILQ</sequence>
<dbReference type="GO" id="GO:0003723">
    <property type="term" value="F:RNA binding"/>
    <property type="evidence" value="ECO:0007669"/>
    <property type="project" value="UniProtKB-UniRule"/>
</dbReference>
<reference evidence="4 5" key="1">
    <citation type="journal article" date="2017" name="ISME J.">
        <title>Potential for microbial H2 and metal transformations associated with novel bacteria and archaea in deep terrestrial subsurface sediments.</title>
        <authorList>
            <person name="Hernsdorf A.W."/>
            <person name="Amano Y."/>
            <person name="Miyakawa K."/>
            <person name="Ise K."/>
            <person name="Suzuki Y."/>
            <person name="Anantharaman K."/>
            <person name="Probst A."/>
            <person name="Burstein D."/>
            <person name="Thomas B.C."/>
            <person name="Banfield J.F."/>
        </authorList>
    </citation>
    <scope>NUCLEOTIDE SEQUENCE [LARGE SCALE GENOMIC DNA]</scope>
    <source>
        <strain evidence="4">HGW-Wallbacteria-1</strain>
    </source>
</reference>